<dbReference type="AlphaFoldDB" id="A0A8D0BMD5"/>
<sequence length="120" mass="13391">FLTFHLYKKQCFLAASVSSIYLSRHSCCSPLSALWLASRCFCYYSWSCAIDSVLTCFSSLLGKTFALIQLHFLPYCIGRLGSIAHITLVWRGLSTGLSQTFYSLGILNNTVALDTTVQWA</sequence>
<evidence type="ECO:0000313" key="1">
    <source>
        <dbReference type="Ensembl" id="ENSSMRP00000010173.1"/>
    </source>
</evidence>
<keyword evidence="2" id="KW-1185">Reference proteome</keyword>
<reference evidence="1" key="1">
    <citation type="submission" date="2025-08" db="UniProtKB">
        <authorList>
            <consortium name="Ensembl"/>
        </authorList>
    </citation>
    <scope>IDENTIFICATION</scope>
</reference>
<protein>
    <submittedName>
        <fullName evidence="1">Uncharacterized protein</fullName>
    </submittedName>
</protein>
<evidence type="ECO:0000313" key="2">
    <source>
        <dbReference type="Proteomes" id="UP000694421"/>
    </source>
</evidence>
<dbReference type="Ensembl" id="ENSSMRT00000011855.1">
    <property type="protein sequence ID" value="ENSSMRP00000010173.1"/>
    <property type="gene ID" value="ENSSMRG00000008072.1"/>
</dbReference>
<organism evidence="1 2">
    <name type="scientific">Salvator merianae</name>
    <name type="common">Argentine black and white tegu</name>
    <name type="synonym">Tupinambis merianae</name>
    <dbReference type="NCBI Taxonomy" id="96440"/>
    <lineage>
        <taxon>Eukaryota</taxon>
        <taxon>Metazoa</taxon>
        <taxon>Chordata</taxon>
        <taxon>Craniata</taxon>
        <taxon>Vertebrata</taxon>
        <taxon>Euteleostomi</taxon>
        <taxon>Lepidosauria</taxon>
        <taxon>Squamata</taxon>
        <taxon>Bifurcata</taxon>
        <taxon>Unidentata</taxon>
        <taxon>Episquamata</taxon>
        <taxon>Laterata</taxon>
        <taxon>Teiioidea</taxon>
        <taxon>Teiidae</taxon>
        <taxon>Salvator</taxon>
    </lineage>
</organism>
<proteinExistence type="predicted"/>
<reference evidence="1" key="2">
    <citation type="submission" date="2025-09" db="UniProtKB">
        <authorList>
            <consortium name="Ensembl"/>
        </authorList>
    </citation>
    <scope>IDENTIFICATION</scope>
</reference>
<dbReference type="Proteomes" id="UP000694421">
    <property type="component" value="Unplaced"/>
</dbReference>
<name>A0A8D0BMD5_SALMN</name>
<accession>A0A8D0BMD5</accession>